<comment type="subcellular location">
    <subcellularLocation>
        <location evidence="1">Endoplasmic reticulum membrane</location>
        <topology evidence="1">Single-pass membrane protein</topology>
    </subcellularLocation>
</comment>
<sequence>MDKAPPTQVTAGPDGFTVAAIITALVVIGLTFVIFSYLKSRANKSASTLFCGLSNAGKTALFGKMVNPMVTFSTYVSMFPNTAEIDTKRGKRKLVDYPGLERFRNGMLFDYFDSGKSPVAKIAFVLDSEVIFRTVKENAEMLYDIMLRCNSSNKLLICCHKSDVSQAEPKKKVADKLAEEFVLINKSRHSALSSTEGAGAGKKTLFAKDGTFSWESFPFKIDWLETSIYDDSFRGVRDWITTA</sequence>
<evidence type="ECO:0000313" key="13">
    <source>
        <dbReference type="Proteomes" id="UP001177023"/>
    </source>
</evidence>
<accession>A0AA36D0T7</accession>
<keyword evidence="6" id="KW-0256">Endoplasmic reticulum</keyword>
<protein>
    <recommendedName>
        <fullName evidence="3">Signal recognition particle receptor subunit beta</fullName>
    </recommendedName>
</protein>
<evidence type="ECO:0000313" key="12">
    <source>
        <dbReference type="EMBL" id="CAJ0578895.1"/>
    </source>
</evidence>
<evidence type="ECO:0000256" key="11">
    <source>
        <dbReference type="SAM" id="Phobius"/>
    </source>
</evidence>
<organism evidence="12 13">
    <name type="scientific">Mesorhabditis spiculigera</name>
    <dbReference type="NCBI Taxonomy" id="96644"/>
    <lineage>
        <taxon>Eukaryota</taxon>
        <taxon>Metazoa</taxon>
        <taxon>Ecdysozoa</taxon>
        <taxon>Nematoda</taxon>
        <taxon>Chromadorea</taxon>
        <taxon>Rhabditida</taxon>
        <taxon>Rhabditina</taxon>
        <taxon>Rhabditomorpha</taxon>
        <taxon>Rhabditoidea</taxon>
        <taxon>Rhabditidae</taxon>
        <taxon>Mesorhabditinae</taxon>
        <taxon>Mesorhabditis</taxon>
    </lineage>
</organism>
<keyword evidence="4 11" id="KW-0812">Transmembrane</keyword>
<dbReference type="GO" id="GO:0005525">
    <property type="term" value="F:GTP binding"/>
    <property type="evidence" value="ECO:0007669"/>
    <property type="project" value="UniProtKB-KW"/>
</dbReference>
<feature type="transmembrane region" description="Helical" evidence="11">
    <location>
        <begin position="16"/>
        <end position="38"/>
    </location>
</feature>
<evidence type="ECO:0000256" key="5">
    <source>
        <dbReference type="ARBA" id="ARBA00022741"/>
    </source>
</evidence>
<dbReference type="InterPro" id="IPR019009">
    <property type="entry name" value="SRP_receptor_beta_su"/>
</dbReference>
<evidence type="ECO:0000256" key="6">
    <source>
        <dbReference type="ARBA" id="ARBA00022824"/>
    </source>
</evidence>
<reference evidence="12" key="1">
    <citation type="submission" date="2023-06" db="EMBL/GenBank/DDBJ databases">
        <authorList>
            <person name="Delattre M."/>
        </authorList>
    </citation>
    <scope>NUCLEOTIDE SEQUENCE</scope>
    <source>
        <strain evidence="12">AF72</strain>
    </source>
</reference>
<dbReference type="AlphaFoldDB" id="A0AA36D0T7"/>
<comment type="similarity">
    <text evidence="2">Belongs to the SRP receptor beta subunit family.</text>
</comment>
<evidence type="ECO:0000256" key="8">
    <source>
        <dbReference type="ARBA" id="ARBA00023134"/>
    </source>
</evidence>
<proteinExistence type="inferred from homology"/>
<comment type="caution">
    <text evidence="12">The sequence shown here is derived from an EMBL/GenBank/DDBJ whole genome shotgun (WGS) entry which is preliminary data.</text>
</comment>
<gene>
    <name evidence="12" type="ORF">MSPICULIGERA_LOCUS17133</name>
</gene>
<evidence type="ECO:0000256" key="2">
    <source>
        <dbReference type="ARBA" id="ARBA00005619"/>
    </source>
</evidence>
<evidence type="ECO:0000256" key="1">
    <source>
        <dbReference type="ARBA" id="ARBA00004389"/>
    </source>
</evidence>
<evidence type="ECO:0000256" key="9">
    <source>
        <dbReference type="ARBA" id="ARBA00023136"/>
    </source>
</evidence>
<evidence type="ECO:0000256" key="7">
    <source>
        <dbReference type="ARBA" id="ARBA00022989"/>
    </source>
</evidence>
<keyword evidence="8" id="KW-0342">GTP-binding</keyword>
<keyword evidence="5" id="KW-0547">Nucleotide-binding</keyword>
<keyword evidence="13" id="KW-1185">Reference proteome</keyword>
<dbReference type="Gene3D" id="3.40.50.300">
    <property type="entry name" value="P-loop containing nucleotide triphosphate hydrolases"/>
    <property type="match status" value="1"/>
</dbReference>
<evidence type="ECO:0000256" key="3">
    <source>
        <dbReference type="ARBA" id="ARBA00020256"/>
    </source>
</evidence>
<name>A0AA36D0T7_9BILA</name>
<dbReference type="Proteomes" id="UP001177023">
    <property type="component" value="Unassembled WGS sequence"/>
</dbReference>
<dbReference type="EMBL" id="CATQJA010002655">
    <property type="protein sequence ID" value="CAJ0578895.1"/>
    <property type="molecule type" value="Genomic_DNA"/>
</dbReference>
<keyword evidence="7 11" id="KW-1133">Transmembrane helix</keyword>
<dbReference type="InterPro" id="IPR027417">
    <property type="entry name" value="P-loop_NTPase"/>
</dbReference>
<keyword evidence="10" id="KW-0675">Receptor</keyword>
<dbReference type="Pfam" id="PF09439">
    <property type="entry name" value="SRPRB"/>
    <property type="match status" value="1"/>
</dbReference>
<dbReference type="SUPFAM" id="SSF52540">
    <property type="entry name" value="P-loop containing nucleoside triphosphate hydrolases"/>
    <property type="match status" value="1"/>
</dbReference>
<feature type="non-terminal residue" evidence="12">
    <location>
        <position position="243"/>
    </location>
</feature>
<evidence type="ECO:0000256" key="10">
    <source>
        <dbReference type="ARBA" id="ARBA00023170"/>
    </source>
</evidence>
<dbReference type="GO" id="GO:0005789">
    <property type="term" value="C:endoplasmic reticulum membrane"/>
    <property type="evidence" value="ECO:0007669"/>
    <property type="project" value="UniProtKB-SubCell"/>
</dbReference>
<keyword evidence="9 11" id="KW-0472">Membrane</keyword>
<evidence type="ECO:0000256" key="4">
    <source>
        <dbReference type="ARBA" id="ARBA00022692"/>
    </source>
</evidence>